<feature type="domain" description="Competence protein CoiA-like N-terminal" evidence="1">
    <location>
        <begin position="22"/>
        <end position="58"/>
    </location>
</feature>
<evidence type="ECO:0000313" key="3">
    <source>
        <dbReference type="Proteomes" id="UP000031760"/>
    </source>
</evidence>
<dbReference type="HOGENOM" id="CLU_067573_0_0_10"/>
<protein>
    <submittedName>
        <fullName evidence="2">Putative exported protein</fullName>
    </submittedName>
</protein>
<gene>
    <name evidence="2" type="ORF">NMS_0993</name>
</gene>
<dbReference type="RefSeq" id="WP_052476724.1">
    <property type="nucleotide sequence ID" value="NZ_AP014548.1"/>
</dbReference>
<dbReference type="STRING" id="1454201.NMS_0993"/>
<proteinExistence type="predicted"/>
<sequence>MKNLRALDLDGNLIHIDMVDKNQKSIYTCCNCNEQLIAKKGKVVSHHFAHKHEGNCSYESYLHKVSKIHFFNSYRQCLSKKEPFYIEYLVDMTCFSCAHHDISCKTHHVTKKFDLTKVFDIVQIEKGIQGSIADILLSSSRKPNEYLALEFAVTHKCDDTKINKGFRIVEVNLSDEADLSFINSRRMKLKNENLYFYNFQAKETSKKIYNPKYCFRKFGFFRVFEDNSYSTAVSKMSEIESLITDKNLKHYKVYDRRLGFTEVSEKFKSLVSSFGKTDSSFKNCVACRFAFKKTYDGYWCNKHKKTIESLNEANSCSNFWLIN</sequence>
<accession>W8VWS5</accession>
<evidence type="ECO:0000259" key="1">
    <source>
        <dbReference type="Pfam" id="PF25164"/>
    </source>
</evidence>
<dbReference type="AlphaFoldDB" id="W8VWS5"/>
<reference evidence="2 3" key="1">
    <citation type="journal article" date="2014" name="Proc. Natl. Acad. Sci. U.S.A.">
        <title>Functional characterization of flavobacteria rhodopsins reveals a unique class of light-driven chloride pump in bacteria.</title>
        <authorList>
            <person name="Yoshizawa S."/>
            <person name="Kumagai Y."/>
            <person name="Kim H."/>
            <person name="Ogura Y."/>
            <person name="Hayashi T."/>
            <person name="Iwasaki W."/>
            <person name="DeLong E.F."/>
            <person name="Kogure K."/>
        </authorList>
    </citation>
    <scope>NUCLEOTIDE SEQUENCE [LARGE SCALE GENOMIC DNA]</scope>
    <source>
        <strain evidence="2 3">S1-08</strain>
    </source>
</reference>
<dbReference type="OrthoDB" id="1490774at2"/>
<dbReference type="Proteomes" id="UP000031760">
    <property type="component" value="Chromosome"/>
</dbReference>
<dbReference type="EMBL" id="AP014548">
    <property type="protein sequence ID" value="BAO55002.1"/>
    <property type="molecule type" value="Genomic_DNA"/>
</dbReference>
<organism evidence="2 3">
    <name type="scientific">Nonlabens marinus S1-08</name>
    <dbReference type="NCBI Taxonomy" id="1454201"/>
    <lineage>
        <taxon>Bacteria</taxon>
        <taxon>Pseudomonadati</taxon>
        <taxon>Bacteroidota</taxon>
        <taxon>Flavobacteriia</taxon>
        <taxon>Flavobacteriales</taxon>
        <taxon>Flavobacteriaceae</taxon>
        <taxon>Nonlabens</taxon>
    </lineage>
</organism>
<evidence type="ECO:0000313" key="2">
    <source>
        <dbReference type="EMBL" id="BAO55002.1"/>
    </source>
</evidence>
<name>W8VWS5_9FLAO</name>
<keyword evidence="3" id="KW-1185">Reference proteome</keyword>
<dbReference type="Pfam" id="PF25164">
    <property type="entry name" value="CoiA_N"/>
    <property type="match status" value="1"/>
</dbReference>
<dbReference type="KEGG" id="nmf:NMS_0993"/>
<dbReference type="InterPro" id="IPR057253">
    <property type="entry name" value="CoiA-like_N"/>
</dbReference>